<dbReference type="AlphaFoldDB" id="A0AAV0W1L9"/>
<dbReference type="EMBL" id="CARXXK010000001">
    <property type="protein sequence ID" value="CAI6348616.1"/>
    <property type="molecule type" value="Genomic_DNA"/>
</dbReference>
<reference evidence="2 3" key="1">
    <citation type="submission" date="2023-01" db="EMBL/GenBank/DDBJ databases">
        <authorList>
            <person name="Whitehead M."/>
        </authorList>
    </citation>
    <scope>NUCLEOTIDE SEQUENCE [LARGE SCALE GENOMIC DNA]</scope>
</reference>
<accession>A0AAV0W1L9</accession>
<dbReference type="PANTHER" id="PTHR10773">
    <property type="entry name" value="DNA-DIRECTED RNA POLYMERASES I, II, AND III SUBUNIT RPABC2"/>
    <property type="match status" value="1"/>
</dbReference>
<comment type="caution">
    <text evidence="2">The sequence shown here is derived from an EMBL/GenBank/DDBJ whole genome shotgun (WGS) entry which is preliminary data.</text>
</comment>
<dbReference type="Proteomes" id="UP001160148">
    <property type="component" value="Unassembled WGS sequence"/>
</dbReference>
<name>A0AAV0W1L9_9HEMI</name>
<proteinExistence type="predicted"/>
<keyword evidence="3" id="KW-1185">Reference proteome</keyword>
<dbReference type="InterPro" id="IPR057191">
    <property type="entry name" value="DUF7869"/>
</dbReference>
<dbReference type="PANTHER" id="PTHR10773:SF19">
    <property type="match status" value="1"/>
</dbReference>
<evidence type="ECO:0000259" key="1">
    <source>
        <dbReference type="Pfam" id="PF25273"/>
    </source>
</evidence>
<feature type="domain" description="DUF7869" evidence="1">
    <location>
        <begin position="128"/>
        <end position="293"/>
    </location>
</feature>
<evidence type="ECO:0000313" key="2">
    <source>
        <dbReference type="EMBL" id="CAI6348616.1"/>
    </source>
</evidence>
<protein>
    <recommendedName>
        <fullName evidence="1">DUF7869 domain-containing protein</fullName>
    </recommendedName>
</protein>
<evidence type="ECO:0000313" key="3">
    <source>
        <dbReference type="Proteomes" id="UP001160148"/>
    </source>
</evidence>
<gene>
    <name evidence="2" type="ORF">MEUPH1_LOCUS5275</name>
</gene>
<dbReference type="Pfam" id="PF25273">
    <property type="entry name" value="DUF7869"/>
    <property type="match status" value="1"/>
</dbReference>
<organism evidence="2 3">
    <name type="scientific">Macrosiphum euphorbiae</name>
    <name type="common">potato aphid</name>
    <dbReference type="NCBI Taxonomy" id="13131"/>
    <lineage>
        <taxon>Eukaryota</taxon>
        <taxon>Metazoa</taxon>
        <taxon>Ecdysozoa</taxon>
        <taxon>Arthropoda</taxon>
        <taxon>Hexapoda</taxon>
        <taxon>Insecta</taxon>
        <taxon>Pterygota</taxon>
        <taxon>Neoptera</taxon>
        <taxon>Paraneoptera</taxon>
        <taxon>Hemiptera</taxon>
        <taxon>Sternorrhyncha</taxon>
        <taxon>Aphidomorpha</taxon>
        <taxon>Aphidoidea</taxon>
        <taxon>Aphididae</taxon>
        <taxon>Macrosiphini</taxon>
        <taxon>Macrosiphum</taxon>
    </lineage>
</organism>
<sequence>MNRLKENCCIASLSKYQFIFTSKFNLSFGHPRQDICSFCAEQLTKIQIENDEDMKIELHLELKVHQRRAKRFFELLKEESPDSVSVSFDMMQTQPLPKLSVTEVFYSRQVWLYNLTFVIAAPTQSPENCYLYTWTECESGRGPNEMCSSLVDFLENLESRLMLKESPPTTLNLFSDSCSGQNKNKFTMITLLYYINHKTTIFKQINHIFPVRGHSYMPPDRVFGRIEQVLRKKESIISPSQYYEIFKRFCTVKVYGQDFSIYDYKSVVKNLVKTKFDFKSTEQKIYTYTKGEKTVGVSKTYGGIPTKIEVVKRNSNLGTLFNNLVQLPKTNHVKLPKQNDVKKLLKYFNIPEDSTQFYEDIFKNSEDVGNEDLENVYDEDND</sequence>